<dbReference type="GeneID" id="17264895"/>
<sequence>MPGAIQQLDGASPACVPEAGFNFCDGAPLTGDERLELCYFPAIGGDRFVEGRGDSDSASPCVEGDFARDPHLSFPFGGRADLRGRDGQYYCFLSAPRLAINIKTEDATFRLHNLYDEGGTLVVDGSFLTEVHFVARVGGRKNKLCLASFWASELNEYNTGFNMITGKCGGGDFFLGIGTSKRCEEMLIAVRFSSAEFTIGDWTAVVRGNWVYERISGPAHRLDISLRARGGVAARHLPHGIIGQAFASAEPRHGRVDEYPASGTFRTSAMAEGAIDGNAAMYELAGPHATAFAFSRFEGAEVSAVARGALAADADAASTDGAVEASHLSSRRRLSESSAPCSPPPSPPPPSPPPPLDYELEEAPPSPPPPKGRGLDCTCEYLWYNGLCDTPDMESELLASLGAACTDLDAKEEECCRISPPLPPLLPPSLSPSPPPSVSPSPPPAHTGPPPCNQLNIAENFDLTCEIASVIKCDDYYMPLNAPCESDCWYANCIVSEDECVMGGVGMLWLH</sequence>
<reference evidence="3" key="1">
    <citation type="journal article" date="2013" name="Nature">
        <title>Pan genome of the phytoplankton Emiliania underpins its global distribution.</title>
        <authorList>
            <person name="Read B.A."/>
            <person name="Kegel J."/>
            <person name="Klute M.J."/>
            <person name="Kuo A."/>
            <person name="Lefebvre S.C."/>
            <person name="Maumus F."/>
            <person name="Mayer C."/>
            <person name="Miller J."/>
            <person name="Monier A."/>
            <person name="Salamov A."/>
            <person name="Young J."/>
            <person name="Aguilar M."/>
            <person name="Claverie J.M."/>
            <person name="Frickenhaus S."/>
            <person name="Gonzalez K."/>
            <person name="Herman E.K."/>
            <person name="Lin Y.C."/>
            <person name="Napier J."/>
            <person name="Ogata H."/>
            <person name="Sarno A.F."/>
            <person name="Shmutz J."/>
            <person name="Schroeder D."/>
            <person name="de Vargas C."/>
            <person name="Verret F."/>
            <person name="von Dassow P."/>
            <person name="Valentin K."/>
            <person name="Van de Peer Y."/>
            <person name="Wheeler G."/>
            <person name="Dacks J.B."/>
            <person name="Delwiche C.F."/>
            <person name="Dyhrman S.T."/>
            <person name="Glockner G."/>
            <person name="John U."/>
            <person name="Richards T."/>
            <person name="Worden A.Z."/>
            <person name="Zhang X."/>
            <person name="Grigoriev I.V."/>
            <person name="Allen A.E."/>
            <person name="Bidle K."/>
            <person name="Borodovsky M."/>
            <person name="Bowler C."/>
            <person name="Brownlee C."/>
            <person name="Cock J.M."/>
            <person name="Elias M."/>
            <person name="Gladyshev V.N."/>
            <person name="Groth M."/>
            <person name="Guda C."/>
            <person name="Hadaegh A."/>
            <person name="Iglesias-Rodriguez M.D."/>
            <person name="Jenkins J."/>
            <person name="Jones B.M."/>
            <person name="Lawson T."/>
            <person name="Leese F."/>
            <person name="Lindquist E."/>
            <person name="Lobanov A."/>
            <person name="Lomsadze A."/>
            <person name="Malik S.B."/>
            <person name="Marsh M.E."/>
            <person name="Mackinder L."/>
            <person name="Mock T."/>
            <person name="Mueller-Roeber B."/>
            <person name="Pagarete A."/>
            <person name="Parker M."/>
            <person name="Probert I."/>
            <person name="Quesneville H."/>
            <person name="Raines C."/>
            <person name="Rensing S.A."/>
            <person name="Riano-Pachon D.M."/>
            <person name="Richier S."/>
            <person name="Rokitta S."/>
            <person name="Shiraiwa Y."/>
            <person name="Soanes D.M."/>
            <person name="van der Giezen M."/>
            <person name="Wahlund T.M."/>
            <person name="Williams B."/>
            <person name="Wilson W."/>
            <person name="Wolfe G."/>
            <person name="Wurch L.L."/>
        </authorList>
    </citation>
    <scope>NUCLEOTIDE SEQUENCE</scope>
</reference>
<evidence type="ECO:0000256" key="1">
    <source>
        <dbReference type="SAM" id="MobiDB-lite"/>
    </source>
</evidence>
<feature type="compositionally biased region" description="Pro residues" evidence="1">
    <location>
        <begin position="341"/>
        <end position="356"/>
    </location>
</feature>
<evidence type="ECO:0000313" key="2">
    <source>
        <dbReference type="EnsemblProtists" id="EOD19351"/>
    </source>
</evidence>
<dbReference type="PaxDb" id="2903-EOD19351"/>
<dbReference type="Proteomes" id="UP000013827">
    <property type="component" value="Unassembled WGS sequence"/>
</dbReference>
<name>A0A0D3J766_EMIH1</name>
<dbReference type="AlphaFoldDB" id="A0A0D3J766"/>
<accession>A0A0D3J766</accession>
<feature type="region of interest" description="Disordered" evidence="1">
    <location>
        <begin position="314"/>
        <end position="371"/>
    </location>
</feature>
<proteinExistence type="predicted"/>
<dbReference type="RefSeq" id="XP_005771780.1">
    <property type="nucleotide sequence ID" value="XM_005771723.1"/>
</dbReference>
<organism evidence="2 3">
    <name type="scientific">Emiliania huxleyi (strain CCMP1516)</name>
    <dbReference type="NCBI Taxonomy" id="280463"/>
    <lineage>
        <taxon>Eukaryota</taxon>
        <taxon>Haptista</taxon>
        <taxon>Haptophyta</taxon>
        <taxon>Prymnesiophyceae</taxon>
        <taxon>Isochrysidales</taxon>
        <taxon>Noelaerhabdaceae</taxon>
        <taxon>Emiliania</taxon>
    </lineage>
</organism>
<dbReference type="KEGG" id="ehx:EMIHUDRAFT_117984"/>
<keyword evidence="3" id="KW-1185">Reference proteome</keyword>
<dbReference type="EnsemblProtists" id="EOD19351">
    <property type="protein sequence ID" value="EOD19351"/>
    <property type="gene ID" value="EMIHUDRAFT_117984"/>
</dbReference>
<feature type="region of interest" description="Disordered" evidence="1">
    <location>
        <begin position="426"/>
        <end position="451"/>
    </location>
</feature>
<feature type="compositionally biased region" description="Low complexity" evidence="1">
    <location>
        <begin position="314"/>
        <end position="328"/>
    </location>
</feature>
<evidence type="ECO:0000313" key="3">
    <source>
        <dbReference type="Proteomes" id="UP000013827"/>
    </source>
</evidence>
<dbReference type="HOGENOM" id="CLU_533668_0_0_1"/>
<reference evidence="2" key="2">
    <citation type="submission" date="2024-10" db="UniProtKB">
        <authorList>
            <consortium name="EnsemblProtists"/>
        </authorList>
    </citation>
    <scope>IDENTIFICATION</scope>
</reference>
<protein>
    <submittedName>
        <fullName evidence="2">Uncharacterized protein</fullName>
    </submittedName>
</protein>